<reference evidence="2 3" key="1">
    <citation type="submission" date="2015-12" db="EMBL/GenBank/DDBJ databases">
        <title>Draft genome sequence of Acidibacillus ferrooxidans ITV001, isolated from a chalcopyrite acid mine drainage site in Brazil.</title>
        <authorList>
            <person name="Dall'Agnol H."/>
            <person name="Nancucheo I."/>
            <person name="Johnson B."/>
            <person name="Oliveira R."/>
            <person name="Leite L."/>
            <person name="Pylro V."/>
            <person name="Nunes G.L."/>
            <person name="Tzotzos G."/>
            <person name="Fernandes G.R."/>
            <person name="Dutra J."/>
            <person name="Orellana S.C."/>
            <person name="Oliveira G."/>
        </authorList>
    </citation>
    <scope>NUCLEOTIDE SEQUENCE [LARGE SCALE GENOMIC DNA]</scope>
    <source>
        <strain evidence="3">ITV01</strain>
    </source>
</reference>
<gene>
    <name evidence="2" type="ORF">ATW55_12670</name>
</gene>
<protein>
    <submittedName>
        <fullName evidence="2">Uncharacterized protein</fullName>
    </submittedName>
</protein>
<evidence type="ECO:0000313" key="2">
    <source>
        <dbReference type="EMBL" id="KUO97155.1"/>
    </source>
</evidence>
<evidence type="ECO:0000256" key="1">
    <source>
        <dbReference type="SAM" id="Phobius"/>
    </source>
</evidence>
<dbReference type="EMBL" id="LPVJ01000006">
    <property type="protein sequence ID" value="KUO97155.1"/>
    <property type="molecule type" value="Genomic_DNA"/>
</dbReference>
<keyword evidence="1" id="KW-0812">Transmembrane</keyword>
<evidence type="ECO:0000313" key="3">
    <source>
        <dbReference type="Proteomes" id="UP000053557"/>
    </source>
</evidence>
<accession>A0A101XTD8</accession>
<dbReference type="Proteomes" id="UP000053557">
    <property type="component" value="Unassembled WGS sequence"/>
</dbReference>
<sequence length="61" mass="6639">MTRSKKLLFFLISLCAMTLLAVGSIQIDTHFTLAMILLGIGIVVAAMGFVLKAAFRRRGLV</sequence>
<dbReference type="OrthoDB" id="9890965at2"/>
<name>A0A101XTD8_9BACL</name>
<keyword evidence="1" id="KW-0472">Membrane</keyword>
<keyword evidence="3" id="KW-1185">Reference proteome</keyword>
<feature type="transmembrane region" description="Helical" evidence="1">
    <location>
        <begin position="33"/>
        <end position="55"/>
    </location>
</feature>
<comment type="caution">
    <text evidence="2">The sequence shown here is derived from an EMBL/GenBank/DDBJ whole genome shotgun (WGS) entry which is preliminary data.</text>
</comment>
<keyword evidence="1" id="KW-1133">Transmembrane helix</keyword>
<proteinExistence type="predicted"/>
<dbReference type="AlphaFoldDB" id="A0A101XTD8"/>
<organism evidence="2 3">
    <name type="scientific">Ferroacidibacillus organovorans</name>
    <dbReference type="NCBI Taxonomy" id="1765683"/>
    <lineage>
        <taxon>Bacteria</taxon>
        <taxon>Bacillati</taxon>
        <taxon>Bacillota</taxon>
        <taxon>Bacilli</taxon>
        <taxon>Bacillales</taxon>
        <taxon>Alicyclobacillaceae</taxon>
        <taxon>Ferroacidibacillus</taxon>
    </lineage>
</organism>
<dbReference type="RefSeq" id="WP_067711726.1">
    <property type="nucleotide sequence ID" value="NZ_LPVJ01000006.1"/>
</dbReference>